<dbReference type="GO" id="GO:0008686">
    <property type="term" value="F:3,4-dihydroxy-2-butanone-4-phosphate synthase activity"/>
    <property type="evidence" value="ECO:0007669"/>
    <property type="project" value="InterPro"/>
</dbReference>
<evidence type="ECO:0000256" key="15">
    <source>
        <dbReference type="ARBA" id="ARBA00023239"/>
    </source>
</evidence>
<dbReference type="InterPro" id="IPR016299">
    <property type="entry name" value="Riboflavin_synth_RibBA"/>
</dbReference>
<dbReference type="Gene3D" id="3.90.870.10">
    <property type="entry name" value="DHBP synthase"/>
    <property type="match status" value="1"/>
</dbReference>
<evidence type="ECO:0000256" key="11">
    <source>
        <dbReference type="ARBA" id="ARBA00022833"/>
    </source>
</evidence>
<dbReference type="AlphaFoldDB" id="A0A6J6AKU3"/>
<name>A0A6J6AKU3_9ZZZZ</name>
<evidence type="ECO:0000256" key="10">
    <source>
        <dbReference type="ARBA" id="ARBA00022801"/>
    </source>
</evidence>
<evidence type="ECO:0000259" key="18">
    <source>
        <dbReference type="Pfam" id="PF00925"/>
    </source>
</evidence>
<dbReference type="SUPFAM" id="SSF142695">
    <property type="entry name" value="RibA-like"/>
    <property type="match status" value="1"/>
</dbReference>
<keyword evidence="7" id="KW-0686">Riboflavin biosynthesis</keyword>
<dbReference type="NCBIfam" id="NF006803">
    <property type="entry name" value="PRK09311.1"/>
    <property type="match status" value="1"/>
</dbReference>
<reference evidence="19" key="1">
    <citation type="submission" date="2020-05" db="EMBL/GenBank/DDBJ databases">
        <authorList>
            <person name="Chiriac C."/>
            <person name="Salcher M."/>
            <person name="Ghai R."/>
            <person name="Kavagutti S V."/>
        </authorList>
    </citation>
    <scope>NUCLEOTIDE SEQUENCE</scope>
</reference>
<dbReference type="NCBIfam" id="TIGR00505">
    <property type="entry name" value="ribA"/>
    <property type="match status" value="1"/>
</dbReference>
<evidence type="ECO:0000256" key="16">
    <source>
        <dbReference type="ARBA" id="ARBA00023268"/>
    </source>
</evidence>
<keyword evidence="16" id="KW-0511">Multifunctional enzyme</keyword>
<dbReference type="NCBIfam" id="TIGR00506">
    <property type="entry name" value="ribB"/>
    <property type="match status" value="1"/>
</dbReference>
<dbReference type="Pfam" id="PF00925">
    <property type="entry name" value="GTP_cyclohydro2"/>
    <property type="match status" value="1"/>
</dbReference>
<dbReference type="InterPro" id="IPR000926">
    <property type="entry name" value="RibA"/>
</dbReference>
<evidence type="ECO:0000256" key="5">
    <source>
        <dbReference type="ARBA" id="ARBA00005520"/>
    </source>
</evidence>
<dbReference type="GO" id="GO:0005829">
    <property type="term" value="C:cytosol"/>
    <property type="evidence" value="ECO:0007669"/>
    <property type="project" value="TreeGrafter"/>
</dbReference>
<feature type="domain" description="GTP cyclohydrolase II" evidence="18">
    <location>
        <begin position="218"/>
        <end position="384"/>
    </location>
</feature>
<comment type="pathway">
    <text evidence="4">Cofactor biosynthesis; riboflavin biosynthesis; 5-amino-6-(D-ribitylamino)uracil from GTP: step 1/4.</text>
</comment>
<comment type="catalytic activity">
    <reaction evidence="17">
        <text>GTP + 4 H2O = 2,5-diamino-6-hydroxy-4-(5-phosphoribosylamino)-pyrimidine + formate + 2 phosphate + 3 H(+)</text>
        <dbReference type="Rhea" id="RHEA:23704"/>
        <dbReference type="ChEBI" id="CHEBI:15377"/>
        <dbReference type="ChEBI" id="CHEBI:15378"/>
        <dbReference type="ChEBI" id="CHEBI:15740"/>
        <dbReference type="ChEBI" id="CHEBI:37565"/>
        <dbReference type="ChEBI" id="CHEBI:43474"/>
        <dbReference type="ChEBI" id="CHEBI:58614"/>
        <dbReference type="EC" id="3.5.4.25"/>
    </reaction>
</comment>
<dbReference type="Gene3D" id="3.40.50.10990">
    <property type="entry name" value="GTP cyclohydrolase II"/>
    <property type="match status" value="1"/>
</dbReference>
<evidence type="ECO:0000256" key="3">
    <source>
        <dbReference type="ARBA" id="ARBA00001947"/>
    </source>
</evidence>
<comment type="similarity">
    <text evidence="5">In the N-terminal section; belongs to the DHBP synthase family.</text>
</comment>
<proteinExistence type="inferred from homology"/>
<dbReference type="Pfam" id="PF00926">
    <property type="entry name" value="DHBP_synthase"/>
    <property type="match status" value="1"/>
</dbReference>
<evidence type="ECO:0000256" key="6">
    <source>
        <dbReference type="ARBA" id="ARBA00012762"/>
    </source>
</evidence>
<evidence type="ECO:0000256" key="8">
    <source>
        <dbReference type="ARBA" id="ARBA00022723"/>
    </source>
</evidence>
<gene>
    <name evidence="19" type="ORF">UFOPK4201_00566</name>
</gene>
<dbReference type="PANTHER" id="PTHR21327">
    <property type="entry name" value="GTP CYCLOHYDROLASE II-RELATED"/>
    <property type="match status" value="1"/>
</dbReference>
<dbReference type="CDD" id="cd00641">
    <property type="entry name" value="GTP_cyclohydro2"/>
    <property type="match status" value="1"/>
</dbReference>
<dbReference type="FunFam" id="3.40.50.10990:FF:000001">
    <property type="entry name" value="Riboflavin biosynthesis protein RibBA"/>
    <property type="match status" value="1"/>
</dbReference>
<dbReference type="InterPro" id="IPR032677">
    <property type="entry name" value="GTP_cyclohydro_II"/>
</dbReference>
<dbReference type="GO" id="GO:0046872">
    <property type="term" value="F:metal ion binding"/>
    <property type="evidence" value="ECO:0007669"/>
    <property type="project" value="UniProtKB-KW"/>
</dbReference>
<evidence type="ECO:0000256" key="12">
    <source>
        <dbReference type="ARBA" id="ARBA00022842"/>
    </source>
</evidence>
<evidence type="ECO:0000313" key="19">
    <source>
        <dbReference type="EMBL" id="CAB4371008.1"/>
    </source>
</evidence>
<evidence type="ECO:0000256" key="2">
    <source>
        <dbReference type="ARBA" id="ARBA00001946"/>
    </source>
</evidence>
<dbReference type="InterPro" id="IPR000422">
    <property type="entry name" value="DHBP_synthase_RibB"/>
</dbReference>
<evidence type="ECO:0000256" key="1">
    <source>
        <dbReference type="ARBA" id="ARBA00001936"/>
    </source>
</evidence>
<dbReference type="FunFam" id="3.90.870.10:FF:000001">
    <property type="entry name" value="Riboflavin biosynthesis protein RibBA"/>
    <property type="match status" value="1"/>
</dbReference>
<evidence type="ECO:0000256" key="13">
    <source>
        <dbReference type="ARBA" id="ARBA00023134"/>
    </source>
</evidence>
<dbReference type="UniPathway" id="UPA00275">
    <property type="reaction ID" value="UER00400"/>
</dbReference>
<dbReference type="HAMAP" id="MF_01283">
    <property type="entry name" value="RibBA"/>
    <property type="match status" value="1"/>
</dbReference>
<dbReference type="PANTHER" id="PTHR21327:SF18">
    <property type="entry name" value="3,4-DIHYDROXY-2-BUTANONE 4-PHOSPHATE SYNTHASE"/>
    <property type="match status" value="1"/>
</dbReference>
<keyword evidence="12" id="KW-0460">Magnesium</keyword>
<evidence type="ECO:0000256" key="4">
    <source>
        <dbReference type="ARBA" id="ARBA00004853"/>
    </source>
</evidence>
<dbReference type="InterPro" id="IPR017945">
    <property type="entry name" value="DHBP_synth_RibB-like_a/b_dom"/>
</dbReference>
<protein>
    <recommendedName>
        <fullName evidence="6">GTP cyclohydrolase II</fullName>
        <ecNumber evidence="6">3.5.4.25</ecNumber>
    </recommendedName>
</protein>
<dbReference type="GO" id="GO:0005525">
    <property type="term" value="F:GTP binding"/>
    <property type="evidence" value="ECO:0007669"/>
    <property type="project" value="UniProtKB-KW"/>
</dbReference>
<comment type="cofactor">
    <cofactor evidence="3">
        <name>Zn(2+)</name>
        <dbReference type="ChEBI" id="CHEBI:29105"/>
    </cofactor>
</comment>
<dbReference type="InterPro" id="IPR036144">
    <property type="entry name" value="RibA-like_sf"/>
</dbReference>
<keyword evidence="8" id="KW-0479">Metal-binding</keyword>
<accession>A0A6J6AKU3</accession>
<comment type="cofactor">
    <cofactor evidence="1">
        <name>Mn(2+)</name>
        <dbReference type="ChEBI" id="CHEBI:29035"/>
    </cofactor>
</comment>
<keyword evidence="14" id="KW-0464">Manganese</keyword>
<keyword evidence="15" id="KW-0456">Lyase</keyword>
<evidence type="ECO:0000256" key="7">
    <source>
        <dbReference type="ARBA" id="ARBA00022619"/>
    </source>
</evidence>
<organism evidence="19">
    <name type="scientific">freshwater metagenome</name>
    <dbReference type="NCBI Taxonomy" id="449393"/>
    <lineage>
        <taxon>unclassified sequences</taxon>
        <taxon>metagenomes</taxon>
        <taxon>ecological metagenomes</taxon>
    </lineage>
</organism>
<keyword evidence="10" id="KW-0378">Hydrolase</keyword>
<dbReference type="SUPFAM" id="SSF55821">
    <property type="entry name" value="YrdC/RibB"/>
    <property type="match status" value="1"/>
</dbReference>
<evidence type="ECO:0000256" key="9">
    <source>
        <dbReference type="ARBA" id="ARBA00022741"/>
    </source>
</evidence>
<keyword evidence="11" id="KW-0862">Zinc</keyword>
<sequence length="412" mass="45210">MPKQERSDWSEHFATIPDAIAAIARGEIVVVVDDEDRENEGDLIMAAESATAEKIAFFVRHTSGVICTPLTGERLDELEVPLMVRDNTEAQRTAFTYSVDYRHDTSTGISAADRAATIQALIDPKTRPGDLARPGHIFPLRYAEGGVLKRAGHTEAAVDLARMAGMYPSGVLCEIVNDDGTMARVPDLVEFCKTHDLLLISIAELIRYRRQNEKLVKRISEARIPTNWGDFTCYVYENVLDGQQHIALVKGAVQGEDNVLVRVHSECLTGDVFGSLRCDCGIQLDKAMELIDNEGLGVVVYLRGHEGRGVGIGHKIRAYSLQDAGQDTVEANVSLGLPIDSREYGIGAQILVDLGITTMRALTNNPSKYGGLDGFGLDIVERVPLETIPNPENIAYLRTKREKMGHILEGLD</sequence>
<dbReference type="GO" id="GO:0003935">
    <property type="term" value="F:GTP cyclohydrolase II activity"/>
    <property type="evidence" value="ECO:0007669"/>
    <property type="project" value="UniProtKB-EC"/>
</dbReference>
<dbReference type="PIRSF" id="PIRSF001259">
    <property type="entry name" value="RibA"/>
    <property type="match status" value="1"/>
</dbReference>
<evidence type="ECO:0000256" key="14">
    <source>
        <dbReference type="ARBA" id="ARBA00023211"/>
    </source>
</evidence>
<dbReference type="GO" id="GO:0009231">
    <property type="term" value="P:riboflavin biosynthetic process"/>
    <property type="evidence" value="ECO:0007669"/>
    <property type="project" value="UniProtKB-UniPathway"/>
</dbReference>
<comment type="cofactor">
    <cofactor evidence="2">
        <name>Mg(2+)</name>
        <dbReference type="ChEBI" id="CHEBI:18420"/>
    </cofactor>
</comment>
<dbReference type="HAMAP" id="MF_00180">
    <property type="entry name" value="RibB"/>
    <property type="match status" value="1"/>
</dbReference>
<evidence type="ECO:0000256" key="17">
    <source>
        <dbReference type="ARBA" id="ARBA00049295"/>
    </source>
</evidence>
<keyword evidence="13" id="KW-0342">GTP-binding</keyword>
<dbReference type="EMBL" id="CAEUNJ010000017">
    <property type="protein sequence ID" value="CAB4371008.1"/>
    <property type="molecule type" value="Genomic_DNA"/>
</dbReference>
<dbReference type="NCBIfam" id="NF001591">
    <property type="entry name" value="PRK00393.1"/>
    <property type="match status" value="1"/>
</dbReference>
<keyword evidence="9" id="KW-0547">Nucleotide-binding</keyword>
<dbReference type="HAMAP" id="MF_00179">
    <property type="entry name" value="RibA"/>
    <property type="match status" value="1"/>
</dbReference>
<dbReference type="EC" id="3.5.4.25" evidence="6"/>